<dbReference type="OrthoDB" id="210273at2"/>
<keyword evidence="1" id="KW-0812">Transmembrane</keyword>
<dbReference type="RefSeq" id="WP_104388766.1">
    <property type="nucleotide sequence ID" value="NZ_PGEM01000126.1"/>
</dbReference>
<dbReference type="SUPFAM" id="SSF69360">
    <property type="entry name" value="Cell wall binding repeat"/>
    <property type="match status" value="1"/>
</dbReference>
<name>A0A2S6CRD0_9CYAN</name>
<dbReference type="EMBL" id="PGEM01000126">
    <property type="protein sequence ID" value="PPJ62334.1"/>
    <property type="molecule type" value="Genomic_DNA"/>
</dbReference>
<evidence type="ECO:0008006" key="4">
    <source>
        <dbReference type="Google" id="ProtNLM"/>
    </source>
</evidence>
<comment type="caution">
    <text evidence="2">The sequence shown here is derived from an EMBL/GenBank/DDBJ whole genome shotgun (WGS) entry which is preliminary data.</text>
</comment>
<dbReference type="PANTHER" id="PTHR37841">
    <property type="entry name" value="GLR2918 PROTEIN"/>
    <property type="match status" value="1"/>
</dbReference>
<accession>A0A2S6CRD0</accession>
<dbReference type="AlphaFoldDB" id="A0A2S6CRD0"/>
<evidence type="ECO:0000313" key="3">
    <source>
        <dbReference type="Proteomes" id="UP000239589"/>
    </source>
</evidence>
<dbReference type="PANTHER" id="PTHR37841:SF1">
    <property type="entry name" value="DUF3298 DOMAIN-CONTAINING PROTEIN"/>
    <property type="match status" value="1"/>
</dbReference>
<protein>
    <recommendedName>
        <fullName evidence="4">WG repeat-containing protein</fullName>
    </recommendedName>
</protein>
<reference evidence="2 3" key="1">
    <citation type="submission" date="2018-02" db="EMBL/GenBank/DDBJ databases">
        <title>Discovery of a pederin family compound in a non-symbiotic bloom-forming cyanobacterium.</title>
        <authorList>
            <person name="Kust A."/>
            <person name="Mares J."/>
            <person name="Jokela J."/>
            <person name="Urajova P."/>
            <person name="Hajek J."/>
            <person name="Saurav K."/>
            <person name="Voracova K."/>
            <person name="Fewer D.P."/>
            <person name="Haapaniemi E."/>
            <person name="Permi P."/>
            <person name="Rehakova K."/>
            <person name="Sivonen K."/>
            <person name="Hrouzek P."/>
        </authorList>
    </citation>
    <scope>NUCLEOTIDE SEQUENCE [LARGE SCALE GENOMIC DNA]</scope>
    <source>
        <strain evidence="2 3">CHARLIE-1</strain>
    </source>
</reference>
<evidence type="ECO:0000313" key="2">
    <source>
        <dbReference type="EMBL" id="PPJ62334.1"/>
    </source>
</evidence>
<dbReference type="InterPro" id="IPR032774">
    <property type="entry name" value="WG_beta_rep"/>
</dbReference>
<dbReference type="Proteomes" id="UP000239589">
    <property type="component" value="Unassembled WGS sequence"/>
</dbReference>
<gene>
    <name evidence="2" type="ORF">CUN59_15940</name>
</gene>
<dbReference type="Pfam" id="PF14903">
    <property type="entry name" value="WG_beta_rep"/>
    <property type="match status" value="1"/>
</dbReference>
<evidence type="ECO:0000256" key="1">
    <source>
        <dbReference type="SAM" id="Phobius"/>
    </source>
</evidence>
<feature type="transmembrane region" description="Helical" evidence="1">
    <location>
        <begin position="12"/>
        <end position="37"/>
    </location>
</feature>
<keyword evidence="3" id="KW-1185">Reference proteome</keyword>
<keyword evidence="1" id="KW-1133">Transmembrane helix</keyword>
<organism evidence="2 3">
    <name type="scientific">Cuspidothrix issatschenkoi CHARLIE-1</name>
    <dbReference type="NCBI Taxonomy" id="2052836"/>
    <lineage>
        <taxon>Bacteria</taxon>
        <taxon>Bacillati</taxon>
        <taxon>Cyanobacteriota</taxon>
        <taxon>Cyanophyceae</taxon>
        <taxon>Nostocales</taxon>
        <taxon>Aphanizomenonaceae</taxon>
        <taxon>Cuspidothrix</taxon>
    </lineage>
</organism>
<sequence>MLLHSRYQQSIKLVLFGLGIGLFIPFVSIFSSIIFALNSYLVIAPKFDEAGYFHEGLASVNIDDKWGYIDKTGKIVIPLQFNKVGNFHEGLAGVEIDYKWGYIDKTGKIVVPPEFETEAEYDERKAKFKEAESLKEGLKPVKMGRKYGYIRNPLK</sequence>
<keyword evidence="1" id="KW-0472">Membrane</keyword>
<proteinExistence type="predicted"/>